<dbReference type="Pfam" id="PF00364">
    <property type="entry name" value="Biotin_lipoyl"/>
    <property type="match status" value="1"/>
</dbReference>
<evidence type="ECO:0000313" key="3">
    <source>
        <dbReference type="EMBL" id="PLR36462.1"/>
    </source>
</evidence>
<dbReference type="AlphaFoldDB" id="A0A2N5E5Q5"/>
<feature type="domain" description="Lipoyl-binding" evidence="2">
    <location>
        <begin position="69"/>
        <end position="141"/>
    </location>
</feature>
<dbReference type="OrthoDB" id="6432902at2"/>
<evidence type="ECO:0000313" key="4">
    <source>
        <dbReference type="Proteomes" id="UP000234503"/>
    </source>
</evidence>
<dbReference type="InterPro" id="IPR000089">
    <property type="entry name" value="Biotin_lipoyl"/>
</dbReference>
<dbReference type="EMBL" id="PJZH01000006">
    <property type="protein sequence ID" value="PLR36462.1"/>
    <property type="molecule type" value="Genomic_DNA"/>
</dbReference>
<accession>A0A2N5E5Q5</accession>
<evidence type="ECO:0000259" key="2">
    <source>
        <dbReference type="Pfam" id="PF00364"/>
    </source>
</evidence>
<feature type="region of interest" description="Disordered" evidence="1">
    <location>
        <begin position="40"/>
        <end position="75"/>
    </location>
</feature>
<name>A0A2N5E5Q5_9GAMM</name>
<dbReference type="RefSeq" id="WP_101824036.1">
    <property type="nucleotide sequence ID" value="NZ_PJZH01000006.1"/>
</dbReference>
<dbReference type="Proteomes" id="UP000234503">
    <property type="component" value="Unassembled WGS sequence"/>
</dbReference>
<evidence type="ECO:0000256" key="1">
    <source>
        <dbReference type="SAM" id="MobiDB-lite"/>
    </source>
</evidence>
<protein>
    <submittedName>
        <fullName evidence="3">Acetyl-CoA carboxylase biotin carboxyl carrier protein subunit</fullName>
    </submittedName>
</protein>
<dbReference type="SUPFAM" id="SSF51230">
    <property type="entry name" value="Single hybrid motif"/>
    <property type="match status" value="1"/>
</dbReference>
<organism evidence="3 4">
    <name type="scientific">Chimaeribacter coloradensis</name>
    <dbReference type="NCBI Taxonomy" id="2060068"/>
    <lineage>
        <taxon>Bacteria</taxon>
        <taxon>Pseudomonadati</taxon>
        <taxon>Pseudomonadota</taxon>
        <taxon>Gammaproteobacteria</taxon>
        <taxon>Enterobacterales</taxon>
        <taxon>Yersiniaceae</taxon>
        <taxon>Chimaeribacter</taxon>
    </lineage>
</organism>
<dbReference type="InterPro" id="IPR011053">
    <property type="entry name" value="Single_hybrid_motif"/>
</dbReference>
<gene>
    <name evidence="3" type="ORF">CYR32_08890</name>
</gene>
<proteinExistence type="predicted"/>
<dbReference type="Gene3D" id="2.40.50.100">
    <property type="match status" value="1"/>
</dbReference>
<reference evidence="3 4" key="1">
    <citation type="submission" date="2017-12" db="EMBL/GenBank/DDBJ databases">
        <title>Characterization of six clinical isolates of Enterochimera gen. nov., a novel genus of the Yersiniaciae family and the three species Enterochimera arupensis sp. nov., Enterochimera coloradensis sp. nov, and Enterochimera californica sp. nov.</title>
        <authorList>
            <person name="Rossi A."/>
            <person name="Fisher M."/>
        </authorList>
    </citation>
    <scope>NUCLEOTIDE SEQUENCE [LARGE SCALE GENOMIC DNA]</scope>
    <source>
        <strain evidence="4">2016-Iso4</strain>
    </source>
</reference>
<comment type="caution">
    <text evidence="3">The sequence shown here is derived from an EMBL/GenBank/DDBJ whole genome shotgun (WGS) entry which is preliminary data.</text>
</comment>
<feature type="compositionally biased region" description="Pro residues" evidence="1">
    <location>
        <begin position="48"/>
        <end position="73"/>
    </location>
</feature>
<sequence length="145" mass="15598">MEKNRLAFDQIRQLAKKMHASGLHEITLNNRHWSLTLRYPPRQAAGAPPRPPAPVTPPGAPPAPGATPLPAPMPGRVVLRHPQHDAAWVQPGQAVKQHELVALLKVGAFYLPLRSPTDGVVARIMVAQDQAVEFGSDIMLIAAAG</sequence>
<keyword evidence="4" id="KW-1185">Reference proteome</keyword>